<name>A0A4V3D7S4_9PSEU</name>
<dbReference type="RefSeq" id="WP_243742026.1">
    <property type="nucleotide sequence ID" value="NZ_BAABHR010000021.1"/>
</dbReference>
<protein>
    <recommendedName>
        <fullName evidence="3">Luciferase-like monooxygenase</fullName>
    </recommendedName>
</protein>
<keyword evidence="2" id="KW-1185">Reference proteome</keyword>
<evidence type="ECO:0000313" key="1">
    <source>
        <dbReference type="EMBL" id="TDQ48967.1"/>
    </source>
</evidence>
<dbReference type="AlphaFoldDB" id="A0A4V3D7S4"/>
<sequence>MLLAENTEGLPVPPLLLGSWGANVERAAREFDGWLASGYRSSVDDVIAAHERYRAAGGGRAIVCAVPVSGDPGRTRETLRRYADAGFDDAVVLFAPDGPAPEPCGPSSRRTGV</sequence>
<dbReference type="SUPFAM" id="SSF51679">
    <property type="entry name" value="Bacterial luciferase-like"/>
    <property type="match status" value="1"/>
</dbReference>
<evidence type="ECO:0008006" key="3">
    <source>
        <dbReference type="Google" id="ProtNLM"/>
    </source>
</evidence>
<proteinExistence type="predicted"/>
<evidence type="ECO:0000313" key="2">
    <source>
        <dbReference type="Proteomes" id="UP000295705"/>
    </source>
</evidence>
<reference evidence="1 2" key="1">
    <citation type="submission" date="2019-03" db="EMBL/GenBank/DDBJ databases">
        <title>Genomic Encyclopedia of Type Strains, Phase IV (KMG-IV): sequencing the most valuable type-strain genomes for metagenomic binning, comparative biology and taxonomic classification.</title>
        <authorList>
            <person name="Goeker M."/>
        </authorList>
    </citation>
    <scope>NUCLEOTIDE SEQUENCE [LARGE SCALE GENOMIC DNA]</scope>
    <source>
        <strain evidence="1 2">DSM 45775</strain>
    </source>
</reference>
<comment type="caution">
    <text evidence="1">The sequence shown here is derived from an EMBL/GenBank/DDBJ whole genome shotgun (WGS) entry which is preliminary data.</text>
</comment>
<dbReference type="InterPro" id="IPR036661">
    <property type="entry name" value="Luciferase-like_sf"/>
</dbReference>
<organism evidence="1 2">
    <name type="scientific">Actinomycetospora succinea</name>
    <dbReference type="NCBI Taxonomy" id="663603"/>
    <lineage>
        <taxon>Bacteria</taxon>
        <taxon>Bacillati</taxon>
        <taxon>Actinomycetota</taxon>
        <taxon>Actinomycetes</taxon>
        <taxon>Pseudonocardiales</taxon>
        <taxon>Pseudonocardiaceae</taxon>
        <taxon>Actinomycetospora</taxon>
    </lineage>
</organism>
<dbReference type="Proteomes" id="UP000295705">
    <property type="component" value="Unassembled WGS sequence"/>
</dbReference>
<accession>A0A4V3D7S4</accession>
<dbReference type="GO" id="GO:0016705">
    <property type="term" value="F:oxidoreductase activity, acting on paired donors, with incorporation or reduction of molecular oxygen"/>
    <property type="evidence" value="ECO:0007669"/>
    <property type="project" value="InterPro"/>
</dbReference>
<dbReference type="Gene3D" id="3.20.20.30">
    <property type="entry name" value="Luciferase-like domain"/>
    <property type="match status" value="1"/>
</dbReference>
<gene>
    <name evidence="1" type="ORF">EV188_111137</name>
</gene>
<dbReference type="EMBL" id="SNYO01000011">
    <property type="protein sequence ID" value="TDQ48967.1"/>
    <property type="molecule type" value="Genomic_DNA"/>
</dbReference>